<evidence type="ECO:0000313" key="4">
    <source>
        <dbReference type="Proteomes" id="UP001283361"/>
    </source>
</evidence>
<name>A0AAE1DAH0_9GAST</name>
<feature type="chain" id="PRO_5042177974" evidence="2">
    <location>
        <begin position="18"/>
        <end position="175"/>
    </location>
</feature>
<comment type="caution">
    <text evidence="3">The sequence shown here is derived from an EMBL/GenBank/DDBJ whole genome shotgun (WGS) entry which is preliminary data.</text>
</comment>
<reference evidence="3" key="1">
    <citation type="journal article" date="2023" name="G3 (Bethesda)">
        <title>A reference genome for the long-term kleptoplast-retaining sea slug Elysia crispata morphotype clarki.</title>
        <authorList>
            <person name="Eastman K.E."/>
            <person name="Pendleton A.L."/>
            <person name="Shaikh M.A."/>
            <person name="Suttiyut T."/>
            <person name="Ogas R."/>
            <person name="Tomko P."/>
            <person name="Gavelis G."/>
            <person name="Widhalm J.R."/>
            <person name="Wisecaver J.H."/>
        </authorList>
    </citation>
    <scope>NUCLEOTIDE SEQUENCE</scope>
    <source>
        <strain evidence="3">ECLA1</strain>
    </source>
</reference>
<dbReference type="EMBL" id="JAWDGP010004546">
    <property type="protein sequence ID" value="KAK3763514.1"/>
    <property type="molecule type" value="Genomic_DNA"/>
</dbReference>
<feature type="signal peptide" evidence="2">
    <location>
        <begin position="1"/>
        <end position="17"/>
    </location>
</feature>
<accession>A0AAE1DAH0</accession>
<sequence length="175" mass="19170">MTWIALKLFTAISSSQCLSGLGINKPQVSQLSSGVLPAEVFLAQTNRRWNQLTAGQPERIAGLRAGLRAAAILDPEVSLCGDYPAFPELRLIVCPRSAGFDEISRYFSLVVGLWMRNTARTDLDSTKSPAGLIVTLWPYRWLSLTISSSILALPRDTTPRHATSSHVETLSEDEV</sequence>
<gene>
    <name evidence="3" type="ORF">RRG08_017391</name>
</gene>
<evidence type="ECO:0000256" key="1">
    <source>
        <dbReference type="SAM" id="MobiDB-lite"/>
    </source>
</evidence>
<keyword evidence="2" id="KW-0732">Signal</keyword>
<evidence type="ECO:0000313" key="3">
    <source>
        <dbReference type="EMBL" id="KAK3763514.1"/>
    </source>
</evidence>
<feature type="region of interest" description="Disordered" evidence="1">
    <location>
        <begin position="156"/>
        <end position="175"/>
    </location>
</feature>
<keyword evidence="4" id="KW-1185">Reference proteome</keyword>
<organism evidence="3 4">
    <name type="scientific">Elysia crispata</name>
    <name type="common">lettuce slug</name>
    <dbReference type="NCBI Taxonomy" id="231223"/>
    <lineage>
        <taxon>Eukaryota</taxon>
        <taxon>Metazoa</taxon>
        <taxon>Spiralia</taxon>
        <taxon>Lophotrochozoa</taxon>
        <taxon>Mollusca</taxon>
        <taxon>Gastropoda</taxon>
        <taxon>Heterobranchia</taxon>
        <taxon>Euthyneura</taxon>
        <taxon>Panpulmonata</taxon>
        <taxon>Sacoglossa</taxon>
        <taxon>Placobranchoidea</taxon>
        <taxon>Plakobranchidae</taxon>
        <taxon>Elysia</taxon>
    </lineage>
</organism>
<protein>
    <submittedName>
        <fullName evidence="3">Uncharacterized protein</fullName>
    </submittedName>
</protein>
<dbReference type="Proteomes" id="UP001283361">
    <property type="component" value="Unassembled WGS sequence"/>
</dbReference>
<evidence type="ECO:0000256" key="2">
    <source>
        <dbReference type="SAM" id="SignalP"/>
    </source>
</evidence>
<dbReference type="AlphaFoldDB" id="A0AAE1DAH0"/>
<proteinExistence type="predicted"/>